<evidence type="ECO:0000256" key="4">
    <source>
        <dbReference type="ARBA" id="ARBA00022532"/>
    </source>
</evidence>
<evidence type="ECO:0000256" key="2">
    <source>
        <dbReference type="ARBA" id="ARBA00004717"/>
    </source>
</evidence>
<evidence type="ECO:0000259" key="13">
    <source>
        <dbReference type="Pfam" id="PF00694"/>
    </source>
</evidence>
<dbReference type="GO" id="GO:0003994">
    <property type="term" value="F:aconitate hydratase activity"/>
    <property type="evidence" value="ECO:0007669"/>
    <property type="project" value="UniProtKB-EC"/>
</dbReference>
<dbReference type="InterPro" id="IPR001030">
    <property type="entry name" value="Acoase/IPM_deHydtase_lsu_aba"/>
</dbReference>
<dbReference type="EMBL" id="PKGO01000007">
    <property type="protein sequence ID" value="PKY69967.1"/>
    <property type="molecule type" value="Genomic_DNA"/>
</dbReference>
<evidence type="ECO:0000256" key="5">
    <source>
        <dbReference type="ARBA" id="ARBA00022723"/>
    </source>
</evidence>
<dbReference type="Pfam" id="PF00330">
    <property type="entry name" value="Aconitase"/>
    <property type="match status" value="1"/>
</dbReference>
<dbReference type="STRING" id="1176165.GCA_001584405_01273"/>
<keyword evidence="7 11" id="KW-0408">Iron</keyword>
<dbReference type="CDD" id="cd01586">
    <property type="entry name" value="AcnA_IRP"/>
    <property type="match status" value="1"/>
</dbReference>
<dbReference type="UniPathway" id="UPA00223">
    <property type="reaction ID" value="UER00718"/>
</dbReference>
<evidence type="ECO:0000256" key="1">
    <source>
        <dbReference type="ARBA" id="ARBA00001966"/>
    </source>
</evidence>
<dbReference type="InterPro" id="IPR015931">
    <property type="entry name" value="Acnase/IPM_dHydase_lsu_aba_1/3"/>
</dbReference>
<keyword evidence="4" id="KW-0816">Tricarboxylic acid cycle</keyword>
<evidence type="ECO:0000256" key="7">
    <source>
        <dbReference type="ARBA" id="ARBA00023004"/>
    </source>
</evidence>
<dbReference type="RefSeq" id="WP_101672664.1">
    <property type="nucleotide sequence ID" value="NZ_PKGO01000007.1"/>
</dbReference>
<dbReference type="Gene3D" id="6.10.190.10">
    <property type="match status" value="1"/>
</dbReference>
<keyword evidence="11" id="KW-0004">4Fe-4S</keyword>
<dbReference type="UniPathway" id="UPA00946"/>
<dbReference type="GO" id="GO:0046872">
    <property type="term" value="F:metal ion binding"/>
    <property type="evidence" value="ECO:0007669"/>
    <property type="project" value="UniProtKB-KW"/>
</dbReference>
<keyword evidence="6" id="KW-0694">RNA-binding</keyword>
<evidence type="ECO:0000256" key="8">
    <source>
        <dbReference type="ARBA" id="ARBA00023014"/>
    </source>
</evidence>
<dbReference type="GO" id="GO:0019679">
    <property type="term" value="P:propionate metabolic process, methylcitrate cycle"/>
    <property type="evidence" value="ECO:0007669"/>
    <property type="project" value="UniProtKB-ARBA"/>
</dbReference>
<evidence type="ECO:0000313" key="15">
    <source>
        <dbReference type="Proteomes" id="UP000242755"/>
    </source>
</evidence>
<evidence type="ECO:0000256" key="9">
    <source>
        <dbReference type="ARBA" id="ARBA00023239"/>
    </source>
</evidence>
<dbReference type="NCBIfam" id="NF006757">
    <property type="entry name" value="PRK09277.1"/>
    <property type="match status" value="1"/>
</dbReference>
<comment type="pathway">
    <text evidence="2">Carbohydrate metabolism; tricarboxylic acid cycle; isocitrate from oxaloacetate: step 2/2.</text>
</comment>
<dbReference type="Gene3D" id="3.30.499.10">
    <property type="entry name" value="Aconitase, domain 3"/>
    <property type="match status" value="2"/>
</dbReference>
<dbReference type="PRINTS" id="PR00415">
    <property type="entry name" value="ACONITASE"/>
</dbReference>
<accession>A0A2I1IFQ5</accession>
<dbReference type="FunFam" id="3.30.499.10:FF:000002">
    <property type="entry name" value="Aconitate hydratase"/>
    <property type="match status" value="1"/>
</dbReference>
<dbReference type="InterPro" id="IPR000573">
    <property type="entry name" value="AconitaseA/IPMdHydase_ssu_swvl"/>
</dbReference>
<name>A0A2I1IFQ5_9MICO</name>
<dbReference type="NCBIfam" id="NF009520">
    <property type="entry name" value="PRK12881.1"/>
    <property type="match status" value="1"/>
</dbReference>
<dbReference type="PROSITE" id="PS00450">
    <property type="entry name" value="ACONITASE_1"/>
    <property type="match status" value="1"/>
</dbReference>
<evidence type="ECO:0000256" key="3">
    <source>
        <dbReference type="ARBA" id="ARBA00007185"/>
    </source>
</evidence>
<dbReference type="CDD" id="cd01580">
    <property type="entry name" value="AcnA_IRP_Swivel"/>
    <property type="match status" value="1"/>
</dbReference>
<comment type="catalytic activity">
    <reaction evidence="10 11">
        <text>citrate = D-threo-isocitrate</text>
        <dbReference type="Rhea" id="RHEA:10336"/>
        <dbReference type="ChEBI" id="CHEBI:15562"/>
        <dbReference type="ChEBI" id="CHEBI:16947"/>
        <dbReference type="EC" id="4.2.1.3"/>
    </reaction>
</comment>
<dbReference type="InterPro" id="IPR018136">
    <property type="entry name" value="Aconitase_4Fe-4S_BS"/>
</dbReference>
<proteinExistence type="inferred from homology"/>
<dbReference type="FunFam" id="3.20.19.10:FF:000001">
    <property type="entry name" value="Aconitate hydratase"/>
    <property type="match status" value="1"/>
</dbReference>
<comment type="function">
    <text evidence="11">Catalyzes the isomerization of citrate to isocitrate via cis-aconitate.</text>
</comment>
<dbReference type="GO" id="GO:0006099">
    <property type="term" value="P:tricarboxylic acid cycle"/>
    <property type="evidence" value="ECO:0007669"/>
    <property type="project" value="UniProtKB-UniPathway"/>
</dbReference>
<keyword evidence="9 11" id="KW-0456">Lyase</keyword>
<keyword evidence="8 11" id="KW-0411">Iron-sulfur</keyword>
<dbReference type="InterPro" id="IPR044137">
    <property type="entry name" value="AcnA_IRP_Swivel"/>
</dbReference>
<organism evidence="14 15">
    <name type="scientific">Brevibacterium ravenspurgense</name>
    <dbReference type="NCBI Taxonomy" id="479117"/>
    <lineage>
        <taxon>Bacteria</taxon>
        <taxon>Bacillati</taxon>
        <taxon>Actinomycetota</taxon>
        <taxon>Actinomycetes</taxon>
        <taxon>Micrococcales</taxon>
        <taxon>Brevibacteriaceae</taxon>
        <taxon>Brevibacterium</taxon>
    </lineage>
</organism>
<dbReference type="InterPro" id="IPR006249">
    <property type="entry name" value="Aconitase/IRP2"/>
</dbReference>
<dbReference type="AlphaFoldDB" id="A0A2I1IFQ5"/>
<dbReference type="InterPro" id="IPR036008">
    <property type="entry name" value="Aconitase_4Fe-4S_dom"/>
</dbReference>
<evidence type="ECO:0000256" key="11">
    <source>
        <dbReference type="RuleBase" id="RU361275"/>
    </source>
</evidence>
<comment type="cofactor">
    <cofactor evidence="1">
        <name>[4Fe-4S] cluster</name>
        <dbReference type="ChEBI" id="CHEBI:49883"/>
    </cofactor>
</comment>
<dbReference type="GO" id="GO:0051539">
    <property type="term" value="F:4 iron, 4 sulfur cluster binding"/>
    <property type="evidence" value="ECO:0007669"/>
    <property type="project" value="UniProtKB-KW"/>
</dbReference>
<dbReference type="Gene3D" id="3.20.19.10">
    <property type="entry name" value="Aconitase, domain 4"/>
    <property type="match status" value="1"/>
</dbReference>
<dbReference type="FunFam" id="3.30.499.10:FF:000009">
    <property type="entry name" value="Aconitate hydratase"/>
    <property type="match status" value="1"/>
</dbReference>
<dbReference type="Proteomes" id="UP000242755">
    <property type="component" value="Unassembled WGS sequence"/>
</dbReference>
<evidence type="ECO:0000256" key="6">
    <source>
        <dbReference type="ARBA" id="ARBA00022884"/>
    </source>
</evidence>
<sequence>MSNVDSFKSKGTLEVGDKSYEIYRLSAVDGSDKLPFSLKVLLENLLRTEDGANITEDHIKALASWDPKAEPSVEIQFTPARVVMQDFTGVPCIVDLATMREAVKELGGNPDDINPLAPAELVIDHSVQIDSFGNADAIERNMDIEYQRNGERYQFLRWGQTAFDDFKVVPPGMGIVHQVNIEYLARVVMAREVGGVTRAYPDTLVGTDSHTTMVNGLGVLGWGVGGIEAEAAMLGQPVSMLIPRVVGFKLKGEIPSGVTATDVVLTITDMLRQHGVVGKFVEFYGEGVGAVPLANRATIGNMSPEFGSTAAMFPIDDVTIDYLKLTGRSDEQIELVEKYAKEQGLWHDPSNEVEYSEYLELDLSTVVPSISGPKRPQDRIELSDAKAQFAKDIHNYAQPGEEDKSVDVSMGDGREFELKNGAVAIASITSCTNTSNPSVMMAAGLLARNARKKGLNSKPWVKTSIAPGSKVVTDYYTKAGLIEDLEALNFFIVGYGCTTCIGNSGPLESEISEAIQDNDLSVTAVLSGNRNFEGRISPDVKMNYLASPPLVIAYALAGSMDFDFENQPLGQDQDGNDVFLKDIWPSPEEVESVIDSSISTEAYKSEYGTIFDGDERWQKLDTPSGSVFEWDDESTYVRKPPYFEGMELEPAPVKDIEGARVLAKLGDSVTTDHISPAGSFKADTPAGKYLTDHGVERKDFNSYGSRRGNHEVMIRGTFANIRLQNLLLDGVQGGFTRDFTQEGGPQTTIYDAAMNYQAAGTPLVVLGGKEYGSGSSRDWAAKGTKLLGVAAVIAESFERIHRSNLIGMGVLPMQFPAGESADTLGLDGTETFSIAGVEQLNEGVTPKTLKVTATKDNGETVEFDAVLRIDTPGEADYYRNGGILQYVLRSLVK</sequence>
<dbReference type="InterPro" id="IPR015928">
    <property type="entry name" value="Aconitase/3IPM_dehydase_swvl"/>
</dbReference>
<evidence type="ECO:0000256" key="10">
    <source>
        <dbReference type="ARBA" id="ARBA00023501"/>
    </source>
</evidence>
<dbReference type="Pfam" id="PF00694">
    <property type="entry name" value="Aconitase_C"/>
    <property type="match status" value="1"/>
</dbReference>
<comment type="similarity">
    <text evidence="3 11">Belongs to the aconitase/IPM isomerase family.</text>
</comment>
<dbReference type="SUPFAM" id="SSF52016">
    <property type="entry name" value="LeuD/IlvD-like"/>
    <property type="match status" value="1"/>
</dbReference>
<evidence type="ECO:0000259" key="12">
    <source>
        <dbReference type="Pfam" id="PF00330"/>
    </source>
</evidence>
<feature type="domain" description="Aconitase A/isopropylmalate dehydratase small subunit swivel" evidence="13">
    <location>
        <begin position="688"/>
        <end position="817"/>
    </location>
</feature>
<feature type="domain" description="Aconitase/3-isopropylmalate dehydratase large subunit alpha/beta/alpha" evidence="12">
    <location>
        <begin position="72"/>
        <end position="558"/>
    </location>
</feature>
<evidence type="ECO:0000313" key="14">
    <source>
        <dbReference type="EMBL" id="PKY69967.1"/>
    </source>
</evidence>
<dbReference type="PANTHER" id="PTHR11670">
    <property type="entry name" value="ACONITASE/IRON-RESPONSIVE ELEMENT FAMILY MEMBER"/>
    <property type="match status" value="1"/>
</dbReference>
<comment type="caution">
    <text evidence="14">The sequence shown here is derived from an EMBL/GenBank/DDBJ whole genome shotgun (WGS) entry which is preliminary data.</text>
</comment>
<dbReference type="SUPFAM" id="SSF53732">
    <property type="entry name" value="Aconitase iron-sulfur domain"/>
    <property type="match status" value="1"/>
</dbReference>
<dbReference type="EC" id="4.2.1.3" evidence="11"/>
<protein>
    <recommendedName>
        <fullName evidence="11">Aconitate hydratase</fullName>
        <shortName evidence="11">Aconitase</shortName>
        <ecNumber evidence="11">4.2.1.3</ecNumber>
    </recommendedName>
</protein>
<reference evidence="14 15" key="1">
    <citation type="submission" date="2017-12" db="EMBL/GenBank/DDBJ databases">
        <title>Phylogenetic diversity of female urinary microbiome.</title>
        <authorList>
            <person name="Thomas-White K."/>
            <person name="Wolfe A.J."/>
        </authorList>
    </citation>
    <scope>NUCLEOTIDE SEQUENCE [LARGE SCALE GENOMIC DNA]</scope>
    <source>
        <strain evidence="14 15">UMB0426</strain>
    </source>
</reference>
<gene>
    <name evidence="14" type="primary">acnA</name>
    <name evidence="14" type="ORF">CYJ40_07810</name>
</gene>
<keyword evidence="5" id="KW-0479">Metal-binding</keyword>
<dbReference type="NCBIfam" id="TIGR01341">
    <property type="entry name" value="aconitase_1"/>
    <property type="match status" value="1"/>
</dbReference>
<dbReference type="GO" id="GO:0003723">
    <property type="term" value="F:RNA binding"/>
    <property type="evidence" value="ECO:0007669"/>
    <property type="project" value="UniProtKB-KW"/>
</dbReference>